<evidence type="ECO:0000256" key="1">
    <source>
        <dbReference type="ARBA" id="ARBA00023109"/>
    </source>
</evidence>
<sequence length="823" mass="94263">MSADLDKYLDQRHFADIEAKGFYDVVNSQEDIWCLCSITEDDEVLLFHDYPEFDNVKVWDDVDEKEYVIPARVGTLLEGARYWYKIGRKGGVLSIHNLETYDRPVIEKIWPKCEIPSSSLDDTYIRSKVQWFDRPCPKGAKSAHGLQAYSLKFGIKKPPIEDFSTMDAYKLHRVVEDCRIQKKTTLFLDKEAETLKSKFGIDFKEVVDNIERPYAKIAFEQELRGAKVDVEHIKRCVAWLDEETERLASYIEPNLPMSLKKKGGKLGRKEMSALLLGKDNVPDELDENGEVVKRYYKPAVNFTNKDDVTYYQGFNMSYGDSPKFAKLKDFREWLKVNHPETKVKDWDYEKNIEEGYKLDIHTCKHFGVNPEDIDVIVGAHTRISWEQSTLTQHEIVKGYLIRCGITWAEVWNDKKVDGQTVRAEFDTEVRYPPTAHPDHQIVYEIKKGDNLKTSPKFGKKEYEQLGDDAEMGKDIAKYNTYMHRRRLFSNQKDPDSKGILAYVRDDGRVPCGLGNFMTSTGRSNQRVIVNLPSESSLYGKEMRESIIAEEGKILVGCDQKSSQLSIAAFIADNQDYYNAVATGVEFMNEEDGSQTYVGTSAHCVNARNFGLVEQEEWRKAIESQDADLVHKISLKRKKSKGPSFGVIFGCSGKKLGLMLDIDAREGNEKKNNFLTRMGLDKVIEYVKRCENQFKYGGGFFIPVYGYWLWCRGANVGVNYFCQGLEAIIQKKAVIAFDKILEEKGYKEHTGIILQVHDEVLIETLPELSDEVGKDMCDCYTQAGKDMLEWYKTNQWAYPAGTTPTIDVDFSGGYAKGTSYYSCH</sequence>
<dbReference type="RefSeq" id="YP_009225471.1">
    <property type="nucleotide sequence ID" value="NC_029094.1"/>
</dbReference>
<dbReference type="GO" id="GO:0039693">
    <property type="term" value="P:viral DNA genome replication"/>
    <property type="evidence" value="ECO:0007669"/>
    <property type="project" value="UniProtKB-KW"/>
</dbReference>
<keyword evidence="3" id="KW-0548">Nucleotidyltransferase</keyword>
<organism evidence="3 4">
    <name type="scientific">Pseudoalteromonas phage H101</name>
    <dbReference type="NCBI Taxonomy" id="1654919"/>
    <lineage>
        <taxon>Viruses</taxon>
        <taxon>Duplodnaviria</taxon>
        <taxon>Heunggongvirae</taxon>
        <taxon>Uroviricota</taxon>
        <taxon>Caudoviricetes</taxon>
        <taxon>Shandongvirus</taxon>
        <taxon>Shandongvirus H101</taxon>
    </lineage>
</organism>
<protein>
    <submittedName>
        <fullName evidence="3">DNA polymerase I</fullName>
        <ecNumber evidence="3">2.7.7.7</ecNumber>
    </submittedName>
</protein>
<dbReference type="Pfam" id="PF00476">
    <property type="entry name" value="DNA_pol_A"/>
    <property type="match status" value="1"/>
</dbReference>
<dbReference type="OrthoDB" id="3561at10239"/>
<keyword evidence="4" id="KW-1185">Reference proteome</keyword>
<keyword evidence="3" id="KW-0808">Transferase</keyword>
<keyword evidence="1" id="KW-0235">DNA replication</keyword>
<accession>A0A0H4IRP1</accession>
<dbReference type="KEGG" id="vg:26796532"/>
<dbReference type="SUPFAM" id="SSF56672">
    <property type="entry name" value="DNA/RNA polymerases"/>
    <property type="match status" value="1"/>
</dbReference>
<dbReference type="EC" id="2.7.7.7" evidence="3"/>
<evidence type="ECO:0000313" key="4">
    <source>
        <dbReference type="Proteomes" id="UP000202763"/>
    </source>
</evidence>
<evidence type="ECO:0000313" key="3">
    <source>
        <dbReference type="EMBL" id="AKO60938.1"/>
    </source>
</evidence>
<keyword evidence="1" id="KW-1194">Viral DNA replication</keyword>
<dbReference type="GeneID" id="26796532"/>
<dbReference type="Proteomes" id="UP000202763">
    <property type="component" value="Segment"/>
</dbReference>
<dbReference type="EMBL" id="KR534323">
    <property type="protein sequence ID" value="AKO60938.1"/>
    <property type="molecule type" value="Genomic_DNA"/>
</dbReference>
<dbReference type="GO" id="GO:0003677">
    <property type="term" value="F:DNA binding"/>
    <property type="evidence" value="ECO:0007669"/>
    <property type="project" value="InterPro"/>
</dbReference>
<dbReference type="Gene3D" id="3.30.70.370">
    <property type="match status" value="1"/>
</dbReference>
<dbReference type="InterPro" id="IPR001098">
    <property type="entry name" value="DNA-dir_DNA_pol_A_palm_dom"/>
</dbReference>
<name>A0A0H4IRP1_9CAUD</name>
<dbReference type="Gene3D" id="3.30.420.10">
    <property type="entry name" value="Ribonuclease H-like superfamily/Ribonuclease H"/>
    <property type="match status" value="1"/>
</dbReference>
<feature type="domain" description="DNA-directed DNA polymerase family A palm" evidence="2">
    <location>
        <begin position="539"/>
        <end position="767"/>
    </location>
</feature>
<dbReference type="Gene3D" id="1.10.150.20">
    <property type="entry name" value="5' to 3' exonuclease, C-terminal subdomain"/>
    <property type="match status" value="1"/>
</dbReference>
<dbReference type="SUPFAM" id="SSF53098">
    <property type="entry name" value="Ribonuclease H-like"/>
    <property type="match status" value="1"/>
</dbReference>
<dbReference type="InterPro" id="IPR012337">
    <property type="entry name" value="RNaseH-like_sf"/>
</dbReference>
<dbReference type="GO" id="GO:0006260">
    <property type="term" value="P:DNA replication"/>
    <property type="evidence" value="ECO:0007669"/>
    <property type="project" value="InterPro"/>
</dbReference>
<dbReference type="InterPro" id="IPR036397">
    <property type="entry name" value="RNaseH_sf"/>
</dbReference>
<dbReference type="SMART" id="SM00482">
    <property type="entry name" value="POLAc"/>
    <property type="match status" value="1"/>
</dbReference>
<proteinExistence type="predicted"/>
<reference evidence="3 4" key="1">
    <citation type="submission" date="2015-05" db="EMBL/GenBank/DDBJ databases">
        <authorList>
            <person name="Wang D.B."/>
            <person name="Wang M."/>
        </authorList>
    </citation>
    <scope>NUCLEOTIDE SEQUENCE [LARGE SCALE GENOMIC DNA]</scope>
</reference>
<evidence type="ECO:0000259" key="2">
    <source>
        <dbReference type="SMART" id="SM00482"/>
    </source>
</evidence>
<dbReference type="InterPro" id="IPR043502">
    <property type="entry name" value="DNA/RNA_pol_sf"/>
</dbReference>
<dbReference type="GO" id="GO:0003887">
    <property type="term" value="F:DNA-directed DNA polymerase activity"/>
    <property type="evidence" value="ECO:0007669"/>
    <property type="project" value="UniProtKB-EC"/>
</dbReference>